<sequence>MNKAELSQKLWELHSKKGVDVSKKHAEEVVDFVFDTIADTMKRGDEVSIAGFGTFVAKQRKARQARNPKTGATVNVPAMKVPKFKAGKGLKDAVR</sequence>
<dbReference type="SMART" id="SM00411">
    <property type="entry name" value="BHL"/>
    <property type="match status" value="1"/>
</dbReference>
<dbReference type="InterPro" id="IPR010992">
    <property type="entry name" value="IHF-like_DNA-bd_dom_sf"/>
</dbReference>
<dbReference type="STRING" id="1798331.A2W57_03075"/>
<reference evidence="4 5" key="1">
    <citation type="journal article" date="2016" name="Nat. Commun.">
        <title>Thousands of microbial genomes shed light on interconnected biogeochemical processes in an aquifer system.</title>
        <authorList>
            <person name="Anantharaman K."/>
            <person name="Brown C.T."/>
            <person name="Hug L.A."/>
            <person name="Sharon I."/>
            <person name="Castelle C.J."/>
            <person name="Probst A.J."/>
            <person name="Thomas B.C."/>
            <person name="Singh A."/>
            <person name="Wilkins M.J."/>
            <person name="Karaoz U."/>
            <person name="Brodie E.L."/>
            <person name="Williams K.H."/>
            <person name="Hubbard S.S."/>
            <person name="Banfield J.F."/>
        </authorList>
    </citation>
    <scope>NUCLEOTIDE SEQUENCE [LARGE SCALE GENOMIC DNA]</scope>
</reference>
<evidence type="ECO:0000313" key="4">
    <source>
        <dbReference type="EMBL" id="OGF73484.1"/>
    </source>
</evidence>
<dbReference type="PANTHER" id="PTHR33175">
    <property type="entry name" value="DNA-BINDING PROTEIN HU"/>
    <property type="match status" value="1"/>
</dbReference>
<dbReference type="CDD" id="cd13831">
    <property type="entry name" value="HU"/>
    <property type="match status" value="1"/>
</dbReference>
<dbReference type="Proteomes" id="UP000178276">
    <property type="component" value="Unassembled WGS sequence"/>
</dbReference>
<dbReference type="InterPro" id="IPR020816">
    <property type="entry name" value="Histone-like_DNA-bd_CS"/>
</dbReference>
<organism evidence="4 5">
    <name type="scientific">Candidatus Giovannonibacteria bacterium RIFCSPHIGHO2_02_43_16</name>
    <dbReference type="NCBI Taxonomy" id="1798331"/>
    <lineage>
        <taxon>Bacteria</taxon>
        <taxon>Candidatus Giovannoniibacteriota</taxon>
    </lineage>
</organism>
<gene>
    <name evidence="4" type="ORF">A2W57_03075</name>
</gene>
<evidence type="ECO:0000256" key="1">
    <source>
        <dbReference type="ARBA" id="ARBA00023067"/>
    </source>
</evidence>
<dbReference type="Gene3D" id="4.10.520.10">
    <property type="entry name" value="IHF-like DNA-binding proteins"/>
    <property type="match status" value="1"/>
</dbReference>
<dbReference type="EMBL" id="MFHJ01000038">
    <property type="protein sequence ID" value="OGF73484.1"/>
    <property type="molecule type" value="Genomic_DNA"/>
</dbReference>
<keyword evidence="2 4" id="KW-0238">DNA-binding</keyword>
<name>A0A1F5WCZ3_9BACT</name>
<keyword evidence="1" id="KW-0226">DNA condensation</keyword>
<dbReference type="SUPFAM" id="SSF47729">
    <property type="entry name" value="IHF-like DNA-binding proteins"/>
    <property type="match status" value="1"/>
</dbReference>
<dbReference type="InterPro" id="IPR000119">
    <property type="entry name" value="Hist_DNA-bd"/>
</dbReference>
<evidence type="ECO:0000256" key="2">
    <source>
        <dbReference type="ARBA" id="ARBA00023125"/>
    </source>
</evidence>
<proteinExistence type="inferred from homology"/>
<comment type="similarity">
    <text evidence="3">Belongs to the bacterial histone-like protein family.</text>
</comment>
<dbReference type="PANTHER" id="PTHR33175:SF3">
    <property type="entry name" value="DNA-BINDING PROTEIN HU-BETA"/>
    <property type="match status" value="1"/>
</dbReference>
<dbReference type="PRINTS" id="PR01727">
    <property type="entry name" value="DNABINDINGHU"/>
</dbReference>
<protein>
    <submittedName>
        <fullName evidence="4">DNA-binding protein</fullName>
    </submittedName>
</protein>
<evidence type="ECO:0000256" key="3">
    <source>
        <dbReference type="RuleBase" id="RU003939"/>
    </source>
</evidence>
<dbReference type="PROSITE" id="PS00045">
    <property type="entry name" value="HISTONE_LIKE"/>
    <property type="match status" value="1"/>
</dbReference>
<dbReference type="GO" id="GO:0030527">
    <property type="term" value="F:structural constituent of chromatin"/>
    <property type="evidence" value="ECO:0007669"/>
    <property type="project" value="InterPro"/>
</dbReference>
<dbReference type="GO" id="GO:0003677">
    <property type="term" value="F:DNA binding"/>
    <property type="evidence" value="ECO:0007669"/>
    <property type="project" value="UniProtKB-KW"/>
</dbReference>
<dbReference type="AlphaFoldDB" id="A0A1F5WCZ3"/>
<comment type="caution">
    <text evidence="4">The sequence shown here is derived from an EMBL/GenBank/DDBJ whole genome shotgun (WGS) entry which is preliminary data.</text>
</comment>
<dbReference type="GO" id="GO:0030261">
    <property type="term" value="P:chromosome condensation"/>
    <property type="evidence" value="ECO:0007669"/>
    <property type="project" value="UniProtKB-KW"/>
</dbReference>
<accession>A0A1F5WCZ3</accession>
<evidence type="ECO:0000313" key="5">
    <source>
        <dbReference type="Proteomes" id="UP000178276"/>
    </source>
</evidence>
<dbReference type="Pfam" id="PF00216">
    <property type="entry name" value="Bac_DNA_binding"/>
    <property type="match status" value="1"/>
</dbReference>